<accession>A0ABQ7FXQ2</accession>
<evidence type="ECO:0000256" key="8">
    <source>
        <dbReference type="ARBA" id="ARBA00023004"/>
    </source>
</evidence>
<feature type="chain" id="PRO_5045030038" description="Procollagen-proline 4-dioxygenase" evidence="11">
    <location>
        <begin position="24"/>
        <end position="318"/>
    </location>
</feature>
<dbReference type="PROSITE" id="PS51471">
    <property type="entry name" value="FE2OG_OXY"/>
    <property type="match status" value="1"/>
</dbReference>
<keyword evidence="6" id="KW-1133">Transmembrane helix</keyword>
<comment type="caution">
    <text evidence="14">The sequence shown here is derived from an EMBL/GenBank/DDBJ whole genome shotgun (WGS) entry which is preliminary data.</text>
</comment>
<keyword evidence="9" id="KW-0472">Membrane</keyword>
<evidence type="ECO:0000256" key="7">
    <source>
        <dbReference type="ARBA" id="ARBA00023002"/>
    </source>
</evidence>
<keyword evidence="7" id="KW-0560">Oxidoreductase</keyword>
<evidence type="ECO:0000256" key="3">
    <source>
        <dbReference type="ARBA" id="ARBA00022692"/>
    </source>
</evidence>
<evidence type="ECO:0000256" key="11">
    <source>
        <dbReference type="SAM" id="SignalP"/>
    </source>
</evidence>
<dbReference type="Pfam" id="PF01549">
    <property type="entry name" value="ShK"/>
    <property type="match status" value="1"/>
</dbReference>
<evidence type="ECO:0000259" key="13">
    <source>
        <dbReference type="PROSITE" id="PS51670"/>
    </source>
</evidence>
<dbReference type="InterPro" id="IPR044862">
    <property type="entry name" value="Pro_4_hyd_alph_FE2OG_OXY"/>
</dbReference>
<evidence type="ECO:0000256" key="10">
    <source>
        <dbReference type="ARBA" id="ARBA00049169"/>
    </source>
</evidence>
<protein>
    <recommendedName>
        <fullName evidence="16">Procollagen-proline 4-dioxygenase</fullName>
    </recommendedName>
</protein>
<keyword evidence="5" id="KW-0223">Dioxygenase</keyword>
<reference evidence="14" key="2">
    <citation type="submission" date="2020-06" db="EMBL/GenBank/DDBJ databases">
        <authorList>
            <consortium name="DOE Joint Genome Institute"/>
            <person name="Calhoun S."/>
            <person name="Polle J.E."/>
            <person name="Mckie-Krisberg Z."/>
            <person name="Prochnik S."/>
            <person name="Neofotis P."/>
            <person name="Yim W.C."/>
            <person name="Hathwaik L.T."/>
            <person name="Jenkins J."/>
            <person name="Molina H."/>
            <person name="Bunkenborg J."/>
            <person name="Grigoriev I.V."/>
            <person name="Barry K."/>
            <person name="Schmutz J."/>
            <person name="Jin E."/>
            <person name="Cushman J.C."/>
            <person name="Magnuson J.K."/>
        </authorList>
    </citation>
    <scope>NUCLEOTIDE SEQUENCE</scope>
    <source>
        <strain evidence="14">CCAP 19/18</strain>
    </source>
</reference>
<evidence type="ECO:0000256" key="6">
    <source>
        <dbReference type="ARBA" id="ARBA00022989"/>
    </source>
</evidence>
<evidence type="ECO:0000256" key="1">
    <source>
        <dbReference type="ARBA" id="ARBA00001961"/>
    </source>
</evidence>
<feature type="signal peptide" evidence="11">
    <location>
        <begin position="1"/>
        <end position="23"/>
    </location>
</feature>
<comment type="subcellular location">
    <subcellularLocation>
        <location evidence="2">Endoplasmic reticulum membrane</location>
        <topology evidence="2">Single-pass type II membrane protein</topology>
    </subcellularLocation>
</comment>
<evidence type="ECO:0000256" key="4">
    <source>
        <dbReference type="ARBA" id="ARBA00022723"/>
    </source>
</evidence>
<evidence type="ECO:0000256" key="2">
    <source>
        <dbReference type="ARBA" id="ARBA00004648"/>
    </source>
</evidence>
<sequence>MVAHTMSMLLLALVSLLVNGGRAVSLEGSGHTVGYGELKEEWRGEVIHLSWSPRAFLLKGFLSDEECSHLIELAQPSMQKSSVVDNKTGKSVDSQIRTSTGTFLKTQADDIVSRIEKRVAQVSMIPQEHQESMQILHYEFGQKYEPHNDYFHDPVNSAPTTGGQRVATVLMYLTTPTEGGETVLPHADTKSTGPEWSECAKKGLAVKAKRGDALLFYSLKPDGTEDDASLHGSCPVLGGEKWSATKWIHVNPFQPRVTARSTASKSDACEDTQDKEQCLSWAFFGECEKNPGYMLINCKKSCKQCGKDKGAPVITQNS</sequence>
<dbReference type="InterPro" id="IPR003582">
    <property type="entry name" value="ShKT_dom"/>
</dbReference>
<dbReference type="EMBL" id="MU070585">
    <property type="protein sequence ID" value="KAF5827131.1"/>
    <property type="molecule type" value="Genomic_DNA"/>
</dbReference>
<evidence type="ECO:0000313" key="14">
    <source>
        <dbReference type="EMBL" id="KAF5827133.1"/>
    </source>
</evidence>
<name>A0ABQ7FXQ2_DUNSA</name>
<feature type="domain" description="ShKT" evidence="13">
    <location>
        <begin position="269"/>
        <end position="305"/>
    </location>
</feature>
<evidence type="ECO:0000259" key="12">
    <source>
        <dbReference type="PROSITE" id="PS51471"/>
    </source>
</evidence>
<evidence type="ECO:0008006" key="16">
    <source>
        <dbReference type="Google" id="ProtNLM"/>
    </source>
</evidence>
<dbReference type="InterPro" id="IPR045054">
    <property type="entry name" value="P4HA-like"/>
</dbReference>
<evidence type="ECO:0000313" key="15">
    <source>
        <dbReference type="Proteomes" id="UP000815325"/>
    </source>
</evidence>
<keyword evidence="15" id="KW-1185">Reference proteome</keyword>
<keyword evidence="3" id="KW-0812">Transmembrane</keyword>
<dbReference type="PANTHER" id="PTHR10869:SF238">
    <property type="entry name" value="PROLYL 4-HYDROXYLASE 6-RELATED"/>
    <property type="match status" value="1"/>
</dbReference>
<dbReference type="InterPro" id="IPR005123">
    <property type="entry name" value="Oxoglu/Fe-dep_dioxygenase_dom"/>
</dbReference>
<proteinExistence type="predicted"/>
<dbReference type="Proteomes" id="UP000815325">
    <property type="component" value="Unassembled WGS sequence"/>
</dbReference>
<gene>
    <name evidence="14" type="ORF">DUNSADRAFT_1292</name>
</gene>
<dbReference type="Gene3D" id="2.60.120.620">
    <property type="entry name" value="q2cbj1_9rhob like domain"/>
    <property type="match status" value="1"/>
</dbReference>
<reference evidence="14" key="1">
    <citation type="submission" date="2017-08" db="EMBL/GenBank/DDBJ databases">
        <authorList>
            <person name="Polle J.E."/>
            <person name="Barry K."/>
            <person name="Cushman J."/>
            <person name="Schmutz J."/>
            <person name="Tran D."/>
            <person name="Hathwaick L.T."/>
            <person name="Yim W.C."/>
            <person name="Jenkins J."/>
            <person name="Mckie-Krisberg Z.M."/>
            <person name="Prochnik S."/>
            <person name="Lindquist E."/>
            <person name="Dockter R.B."/>
            <person name="Adam C."/>
            <person name="Molina H."/>
            <person name="Bunkerborg J."/>
            <person name="Jin E."/>
            <person name="Buchheim M."/>
            <person name="Magnuson J."/>
        </authorList>
    </citation>
    <scope>NUCLEOTIDE SEQUENCE</scope>
    <source>
        <strain evidence="14">CCAP 19/18</strain>
    </source>
</reference>
<organism evidence="14 15">
    <name type="scientific">Dunaliella salina</name>
    <name type="common">Green alga</name>
    <name type="synonym">Protococcus salinus</name>
    <dbReference type="NCBI Taxonomy" id="3046"/>
    <lineage>
        <taxon>Eukaryota</taxon>
        <taxon>Viridiplantae</taxon>
        <taxon>Chlorophyta</taxon>
        <taxon>core chlorophytes</taxon>
        <taxon>Chlorophyceae</taxon>
        <taxon>CS clade</taxon>
        <taxon>Chlamydomonadales</taxon>
        <taxon>Dunaliellaceae</taxon>
        <taxon>Dunaliella</taxon>
    </lineage>
</organism>
<comment type="cofactor">
    <cofactor evidence="1">
        <name>L-ascorbate</name>
        <dbReference type="ChEBI" id="CHEBI:38290"/>
    </cofactor>
</comment>
<dbReference type="SMART" id="SM00254">
    <property type="entry name" value="ShKT"/>
    <property type="match status" value="1"/>
</dbReference>
<evidence type="ECO:0000256" key="5">
    <source>
        <dbReference type="ARBA" id="ARBA00022964"/>
    </source>
</evidence>
<dbReference type="PROSITE" id="PS51670">
    <property type="entry name" value="SHKT"/>
    <property type="match status" value="1"/>
</dbReference>
<dbReference type="PANTHER" id="PTHR10869">
    <property type="entry name" value="PROLYL 4-HYDROXYLASE ALPHA SUBUNIT"/>
    <property type="match status" value="1"/>
</dbReference>
<dbReference type="SMART" id="SM00702">
    <property type="entry name" value="P4Hc"/>
    <property type="match status" value="1"/>
</dbReference>
<evidence type="ECO:0000256" key="9">
    <source>
        <dbReference type="ARBA" id="ARBA00023136"/>
    </source>
</evidence>
<feature type="domain" description="Fe2OG dioxygenase" evidence="12">
    <location>
        <begin position="129"/>
        <end position="250"/>
    </location>
</feature>
<keyword evidence="4" id="KW-0479">Metal-binding</keyword>
<dbReference type="EMBL" id="MU070585">
    <property type="protein sequence ID" value="KAF5827133.1"/>
    <property type="molecule type" value="Genomic_DNA"/>
</dbReference>
<dbReference type="InterPro" id="IPR006620">
    <property type="entry name" value="Pro_4_hyd_alph"/>
</dbReference>
<keyword evidence="11" id="KW-0732">Signal</keyword>
<dbReference type="Pfam" id="PF13640">
    <property type="entry name" value="2OG-FeII_Oxy_3"/>
    <property type="match status" value="1"/>
</dbReference>
<keyword evidence="8" id="KW-0408">Iron</keyword>
<comment type="catalytic activity">
    <reaction evidence="10">
        <text>L-prolyl-[collagen] + 2-oxoglutarate + O2 = trans-4-hydroxy-L-prolyl-[collagen] + succinate + CO2</text>
        <dbReference type="Rhea" id="RHEA:18945"/>
        <dbReference type="Rhea" id="RHEA-COMP:11676"/>
        <dbReference type="Rhea" id="RHEA-COMP:11680"/>
        <dbReference type="ChEBI" id="CHEBI:15379"/>
        <dbReference type="ChEBI" id="CHEBI:16526"/>
        <dbReference type="ChEBI" id="CHEBI:16810"/>
        <dbReference type="ChEBI" id="CHEBI:30031"/>
        <dbReference type="ChEBI" id="CHEBI:50342"/>
        <dbReference type="ChEBI" id="CHEBI:61965"/>
        <dbReference type="EC" id="1.14.11.2"/>
    </reaction>
</comment>